<name>L8GRC1_ACACF</name>
<dbReference type="GO" id="GO:0043130">
    <property type="term" value="F:ubiquitin binding"/>
    <property type="evidence" value="ECO:0007669"/>
    <property type="project" value="TreeGrafter"/>
</dbReference>
<dbReference type="SMART" id="SM00166">
    <property type="entry name" value="UBX"/>
    <property type="match status" value="1"/>
</dbReference>
<accession>L8GRC1</accession>
<gene>
    <name evidence="3" type="ORF">ACA1_163680</name>
</gene>
<evidence type="ECO:0000313" key="4">
    <source>
        <dbReference type="Proteomes" id="UP000011083"/>
    </source>
</evidence>
<dbReference type="GeneID" id="14916255"/>
<dbReference type="VEuPathDB" id="AmoebaDB:ACA1_163680"/>
<dbReference type="STRING" id="1257118.L8GRC1"/>
<dbReference type="GO" id="GO:0005783">
    <property type="term" value="C:endoplasmic reticulum"/>
    <property type="evidence" value="ECO:0007669"/>
    <property type="project" value="TreeGrafter"/>
</dbReference>
<dbReference type="InterPro" id="IPR029071">
    <property type="entry name" value="Ubiquitin-like_domsf"/>
</dbReference>
<sequence>MVGATTFPFFCVLTNVDGNVELLERIEGPIGPEELMGRLTNVLENRGPELVVARTAHEEREMDRLIRQEQDMAYEESLRADQEKEERAREEERQRLEEERQVLEEERRVREEAERKAIHRQNELDRKRSRLPSEPREGSERAYTIAIRLPDGSRLTRRFRVSDTIRSIYDFVDVNEPAGLELGSYHLVTNYPRQAHPENDVTIEEAGLEAQALLFVQTN</sequence>
<reference evidence="3 4" key="1">
    <citation type="journal article" date="2013" name="Genome Biol.">
        <title>Genome of Acanthamoeba castellanii highlights extensive lateral gene transfer and early evolution of tyrosine kinase signaling.</title>
        <authorList>
            <person name="Clarke M."/>
            <person name="Lohan A.J."/>
            <person name="Liu B."/>
            <person name="Lagkouvardos I."/>
            <person name="Roy S."/>
            <person name="Zafar N."/>
            <person name="Bertelli C."/>
            <person name="Schilde C."/>
            <person name="Kianianmomeni A."/>
            <person name="Burglin T.R."/>
            <person name="Frech C."/>
            <person name="Turcotte B."/>
            <person name="Kopec K.O."/>
            <person name="Synnott J.M."/>
            <person name="Choo C."/>
            <person name="Paponov I."/>
            <person name="Finkler A."/>
            <person name="Soon Heng Tan C."/>
            <person name="Hutchins A.P."/>
            <person name="Weinmeier T."/>
            <person name="Rattei T."/>
            <person name="Chu J.S."/>
            <person name="Gimenez G."/>
            <person name="Irimia M."/>
            <person name="Rigden D.J."/>
            <person name="Fitzpatrick D.A."/>
            <person name="Lorenzo-Morales J."/>
            <person name="Bateman A."/>
            <person name="Chiu C.H."/>
            <person name="Tang P."/>
            <person name="Hegemann P."/>
            <person name="Fromm H."/>
            <person name="Raoult D."/>
            <person name="Greub G."/>
            <person name="Miranda-Saavedra D."/>
            <person name="Chen N."/>
            <person name="Nash P."/>
            <person name="Ginger M.L."/>
            <person name="Horn M."/>
            <person name="Schaap P."/>
            <person name="Caler L."/>
            <person name="Loftus B."/>
        </authorList>
    </citation>
    <scope>NUCLEOTIDE SEQUENCE [LARGE SCALE GENOMIC DNA]</scope>
    <source>
        <strain evidence="3 4">Neff</strain>
    </source>
</reference>
<feature type="region of interest" description="Disordered" evidence="1">
    <location>
        <begin position="76"/>
        <end position="115"/>
    </location>
</feature>
<feature type="region of interest" description="Disordered" evidence="1">
    <location>
        <begin position="120"/>
        <end position="139"/>
    </location>
</feature>
<evidence type="ECO:0000313" key="3">
    <source>
        <dbReference type="EMBL" id="ELR15530.1"/>
    </source>
</evidence>
<feature type="domain" description="UBX" evidence="2">
    <location>
        <begin position="138"/>
        <end position="216"/>
    </location>
</feature>
<dbReference type="Pfam" id="PF00789">
    <property type="entry name" value="UBX"/>
    <property type="match status" value="1"/>
</dbReference>
<dbReference type="InterPro" id="IPR050730">
    <property type="entry name" value="UBX_domain-protein"/>
</dbReference>
<proteinExistence type="predicted"/>
<protein>
    <submittedName>
        <fullName evidence="3">UBX domain containing protein</fullName>
    </submittedName>
</protein>
<dbReference type="AlphaFoldDB" id="L8GRC1"/>
<evidence type="ECO:0000256" key="1">
    <source>
        <dbReference type="SAM" id="MobiDB-lite"/>
    </source>
</evidence>
<dbReference type="InterPro" id="IPR001012">
    <property type="entry name" value="UBX_dom"/>
</dbReference>
<keyword evidence="4" id="KW-1185">Reference proteome</keyword>
<dbReference type="OrthoDB" id="1026733at2759"/>
<dbReference type="PANTHER" id="PTHR23322:SF1">
    <property type="entry name" value="FAS-ASSOCIATED FACTOR 2"/>
    <property type="match status" value="1"/>
</dbReference>
<dbReference type="EMBL" id="KB008026">
    <property type="protein sequence ID" value="ELR15530.1"/>
    <property type="molecule type" value="Genomic_DNA"/>
</dbReference>
<dbReference type="PANTHER" id="PTHR23322">
    <property type="entry name" value="FAS-ASSOCIATED PROTEIN"/>
    <property type="match status" value="1"/>
</dbReference>
<dbReference type="SUPFAM" id="SSF54236">
    <property type="entry name" value="Ubiquitin-like"/>
    <property type="match status" value="1"/>
</dbReference>
<dbReference type="CDD" id="cd01767">
    <property type="entry name" value="UBX"/>
    <property type="match status" value="1"/>
</dbReference>
<dbReference type="PROSITE" id="PS50033">
    <property type="entry name" value="UBX"/>
    <property type="match status" value="1"/>
</dbReference>
<evidence type="ECO:0000259" key="2">
    <source>
        <dbReference type="PROSITE" id="PS50033"/>
    </source>
</evidence>
<organism evidence="3 4">
    <name type="scientific">Acanthamoeba castellanii (strain ATCC 30010 / Neff)</name>
    <dbReference type="NCBI Taxonomy" id="1257118"/>
    <lineage>
        <taxon>Eukaryota</taxon>
        <taxon>Amoebozoa</taxon>
        <taxon>Discosea</taxon>
        <taxon>Longamoebia</taxon>
        <taxon>Centramoebida</taxon>
        <taxon>Acanthamoebidae</taxon>
        <taxon>Acanthamoeba</taxon>
    </lineage>
</organism>
<dbReference type="Proteomes" id="UP000011083">
    <property type="component" value="Unassembled WGS sequence"/>
</dbReference>
<dbReference type="KEGG" id="acan:ACA1_163680"/>
<dbReference type="Gene3D" id="3.10.20.90">
    <property type="entry name" value="Phosphatidylinositol 3-kinase Catalytic Subunit, Chain A, domain 1"/>
    <property type="match status" value="1"/>
</dbReference>
<dbReference type="RefSeq" id="XP_004337543.1">
    <property type="nucleotide sequence ID" value="XM_004337495.1"/>
</dbReference>
<dbReference type="GO" id="GO:0036503">
    <property type="term" value="P:ERAD pathway"/>
    <property type="evidence" value="ECO:0007669"/>
    <property type="project" value="TreeGrafter"/>
</dbReference>